<dbReference type="PANTHER" id="PTHR10091">
    <property type="entry name" value="ALDOSE-1-EPIMERASE"/>
    <property type="match status" value="1"/>
</dbReference>
<dbReference type="Gene3D" id="3.90.1300.10">
    <property type="entry name" value="Amidase signature (AS) domain"/>
    <property type="match status" value="1"/>
</dbReference>
<dbReference type="OrthoDB" id="274691at2759"/>
<evidence type="ECO:0000256" key="1">
    <source>
        <dbReference type="ARBA" id="ARBA00006206"/>
    </source>
</evidence>
<keyword evidence="2" id="KW-0413">Isomerase</keyword>
<evidence type="ECO:0000313" key="4">
    <source>
        <dbReference type="EMBL" id="KXG49615.1"/>
    </source>
</evidence>
<dbReference type="InterPro" id="IPR014718">
    <property type="entry name" value="GH-type_carb-bd"/>
</dbReference>
<sequence length="676" mass="74632">MWYEGQNLIAIIMAYEGKQAVESWLDEVKGPGLKTIEDIIKFNLDHKEVELPGSSGDPPSQEVYETVKERTKSISKDNSIDKLFREQNLHMLAFPLDRLMVFIPAASGYPIATMPLGVIPEDGRPYGLGILAQAGREHYMFQFMGAFGARFSLLVLPCRILSSEAPVYLSLSLATLTKLNRNLDEILIPRGKRKGIRQTCGTKFKPARLGNWNKTLSKLVQSPPDINASYDPFKKGSGCFEQHELRASNSIFAKIRTMGLPRISSACRHFPPETEIASGPRATNPFSSVFVRNGASGATLRFDPFKVFTISADNITAKFIPYGARLISLLVPDRNGNEQDVVVGYDDPRQYLKDTQTSHTYFGAVIGRIANRIKNGTFELDGTEYHIPKNKDGVYTLHGGDIGYDQRNWTVLASTPSSVTFELYDSASQGIPGDVITQATYSVDTKATAQNPHGHPRLMTKMVSQALTHSTPIMLSNHIYWNLNGFQKPTVLNDTWLQMPLSERFIATDSIQVPNGDISTVDSTDHQSMDFTSGKIIGRDIQYTQGLVGSDVGYDNCFIIDRDPTYSSHDALVTALRLNSSSTGISMDIATNQPAVQFFTCLNMDGTIPVKPSQVSRNSGNEEAAGFVEKYGCLAIEPEGWIDSVNNPQWGQQSNVIYSPETLPAVNLATYTFGTV</sequence>
<dbReference type="Proteomes" id="UP000070168">
    <property type="component" value="Unassembled WGS sequence"/>
</dbReference>
<comment type="caution">
    <text evidence="4">The sequence shown here is derived from an EMBL/GenBank/DDBJ whole genome shotgun (WGS) entry which is preliminary data.</text>
</comment>
<dbReference type="GO" id="GO:0033499">
    <property type="term" value="P:galactose catabolic process via UDP-galactose, Leloir pathway"/>
    <property type="evidence" value="ECO:0007669"/>
    <property type="project" value="TreeGrafter"/>
</dbReference>
<accession>A0A135LKW3</accession>
<dbReference type="InterPro" id="IPR036928">
    <property type="entry name" value="AS_sf"/>
</dbReference>
<evidence type="ECO:0000313" key="5">
    <source>
        <dbReference type="Proteomes" id="UP000070168"/>
    </source>
</evidence>
<evidence type="ECO:0000256" key="3">
    <source>
        <dbReference type="ARBA" id="ARBA00023277"/>
    </source>
</evidence>
<dbReference type="GeneID" id="63708596"/>
<dbReference type="CDD" id="cd09019">
    <property type="entry name" value="galactose_mutarotase_like"/>
    <property type="match status" value="1"/>
</dbReference>
<dbReference type="GO" id="GO:0030246">
    <property type="term" value="F:carbohydrate binding"/>
    <property type="evidence" value="ECO:0007669"/>
    <property type="project" value="InterPro"/>
</dbReference>
<dbReference type="EMBL" id="LHQR01000048">
    <property type="protein sequence ID" value="KXG49615.1"/>
    <property type="molecule type" value="Genomic_DNA"/>
</dbReference>
<dbReference type="InterPro" id="IPR011013">
    <property type="entry name" value="Gal_mutarotase_sf_dom"/>
</dbReference>
<keyword evidence="5" id="KW-1185">Reference proteome</keyword>
<comment type="similarity">
    <text evidence="1">Belongs to the aldose epimerase family.</text>
</comment>
<dbReference type="InterPro" id="IPR047215">
    <property type="entry name" value="Galactose_mutarotase-like"/>
</dbReference>
<dbReference type="GO" id="GO:0004034">
    <property type="term" value="F:aldose 1-epimerase activity"/>
    <property type="evidence" value="ECO:0007669"/>
    <property type="project" value="TreeGrafter"/>
</dbReference>
<dbReference type="FunFam" id="2.70.98.10:FF:000014">
    <property type="entry name" value="Aldose 1-epimerase, putative"/>
    <property type="match status" value="1"/>
</dbReference>
<dbReference type="Gene3D" id="2.70.98.10">
    <property type="match status" value="1"/>
</dbReference>
<dbReference type="GO" id="GO:0006006">
    <property type="term" value="P:glucose metabolic process"/>
    <property type="evidence" value="ECO:0007669"/>
    <property type="project" value="TreeGrafter"/>
</dbReference>
<keyword evidence="3" id="KW-0119">Carbohydrate metabolism</keyword>
<organism evidence="4 5">
    <name type="scientific">Penicillium patulum</name>
    <name type="common">Penicillium griseofulvum</name>
    <dbReference type="NCBI Taxonomy" id="5078"/>
    <lineage>
        <taxon>Eukaryota</taxon>
        <taxon>Fungi</taxon>
        <taxon>Dikarya</taxon>
        <taxon>Ascomycota</taxon>
        <taxon>Pezizomycotina</taxon>
        <taxon>Eurotiomycetes</taxon>
        <taxon>Eurotiomycetidae</taxon>
        <taxon>Eurotiales</taxon>
        <taxon>Aspergillaceae</taxon>
        <taxon>Penicillium</taxon>
    </lineage>
</organism>
<protein>
    <submittedName>
        <fullName evidence="4">Aldose 1-/Glucose-6-phosphate 1-epimerase</fullName>
    </submittedName>
</protein>
<dbReference type="RefSeq" id="XP_040648151.1">
    <property type="nucleotide sequence ID" value="XM_040793296.1"/>
</dbReference>
<dbReference type="PANTHER" id="PTHR10091:SF6">
    <property type="entry name" value="1-EPIMERASE, PUTATIVE (AFU_ORTHOLOGUE AFUA_3G13240)-RELATED"/>
    <property type="match status" value="1"/>
</dbReference>
<dbReference type="SUPFAM" id="SSF74650">
    <property type="entry name" value="Galactose mutarotase-like"/>
    <property type="match status" value="1"/>
</dbReference>
<dbReference type="Pfam" id="PF01263">
    <property type="entry name" value="Aldose_epim"/>
    <property type="match status" value="1"/>
</dbReference>
<proteinExistence type="inferred from homology"/>
<evidence type="ECO:0000256" key="2">
    <source>
        <dbReference type="ARBA" id="ARBA00023235"/>
    </source>
</evidence>
<dbReference type="STRING" id="5078.A0A135LKW3"/>
<reference evidence="4 5" key="1">
    <citation type="journal article" date="2016" name="BMC Genomics">
        <title>Genome sequencing and secondary metabolism of the postharvest pathogen Penicillium griseofulvum.</title>
        <authorList>
            <person name="Banani H."/>
            <person name="Marcet-Houben M."/>
            <person name="Ballester A.R."/>
            <person name="Abbruscato P."/>
            <person name="Gonzalez-Candelas L."/>
            <person name="Gabaldon T."/>
            <person name="Spadaro D."/>
        </authorList>
    </citation>
    <scope>NUCLEOTIDE SEQUENCE [LARGE SCALE GENOMIC DNA]</scope>
    <source>
        <strain evidence="4 5">PG3</strain>
    </source>
</reference>
<dbReference type="InterPro" id="IPR008183">
    <property type="entry name" value="Aldose_1/G6P_1-epimerase"/>
</dbReference>
<dbReference type="SUPFAM" id="SSF75304">
    <property type="entry name" value="Amidase signature (AS) enzymes"/>
    <property type="match status" value="1"/>
</dbReference>
<dbReference type="AlphaFoldDB" id="A0A135LKW3"/>
<gene>
    <name evidence="4" type="ORF">PGRI_055830</name>
</gene>
<name>A0A135LKW3_PENPA</name>